<evidence type="ECO:0000256" key="1">
    <source>
        <dbReference type="SAM" id="MobiDB-lite"/>
    </source>
</evidence>
<feature type="region of interest" description="Disordered" evidence="1">
    <location>
        <begin position="1"/>
        <end position="52"/>
    </location>
</feature>
<feature type="compositionally biased region" description="Low complexity" evidence="1">
    <location>
        <begin position="38"/>
        <end position="47"/>
    </location>
</feature>
<name>A0A4Q1BHK5_TREME</name>
<feature type="domain" description="Chromo" evidence="2">
    <location>
        <begin position="69"/>
        <end position="127"/>
    </location>
</feature>
<dbReference type="Pfam" id="PF00385">
    <property type="entry name" value="Chromo"/>
    <property type="match status" value="1"/>
</dbReference>
<keyword evidence="4" id="KW-1185">Reference proteome</keyword>
<sequence>MKISVQPFHSPAPPFAPPTPAESTRSSPRTSPKRKRPLSSSSSSTSLAVSKRPVEAQSRLVNHYDPGVFVVERLMARSYGRGYGPDGVFEYQYLVRWAGYGPEHDTWEMRSTLLDGAEKLLSQFEGRDHPFTILESRSLNPRVYLVQYCDQSLTVPPSPLCQRLWHTIAQIKSRGDISSAAVDLAMRIYHGKLISPVPLPVKTVPKPKKTHARALLTLLDRQRFKQKASSKKWSSMWLARWREGKTIQEEWIERSKLSTWFGDRATQLVKEFNDELLAAQKAAKQPGASGVKSPTFPWPAALDVPISTWIRQMKKDF</sequence>
<dbReference type="InterPro" id="IPR000953">
    <property type="entry name" value="Chromo/chromo_shadow_dom"/>
</dbReference>
<evidence type="ECO:0000313" key="4">
    <source>
        <dbReference type="Proteomes" id="UP000289152"/>
    </source>
</evidence>
<dbReference type="VEuPathDB" id="FungiDB:TREMEDRAFT_60924"/>
<evidence type="ECO:0000313" key="3">
    <source>
        <dbReference type="EMBL" id="RXK37091.1"/>
    </source>
</evidence>
<dbReference type="InterPro" id="IPR023780">
    <property type="entry name" value="Chromo_domain"/>
</dbReference>
<protein>
    <recommendedName>
        <fullName evidence="2">Chromo domain-containing protein</fullName>
    </recommendedName>
</protein>
<dbReference type="OrthoDB" id="2447764at2759"/>
<evidence type="ECO:0000259" key="2">
    <source>
        <dbReference type="PROSITE" id="PS50013"/>
    </source>
</evidence>
<dbReference type="OMA" id="LWHTIAQ"/>
<dbReference type="Proteomes" id="UP000289152">
    <property type="component" value="Unassembled WGS sequence"/>
</dbReference>
<dbReference type="InParanoid" id="A0A4Q1BHK5"/>
<dbReference type="CDD" id="cd00024">
    <property type="entry name" value="CD_CSD"/>
    <property type="match status" value="1"/>
</dbReference>
<gene>
    <name evidence="3" type="ORF">M231_05679</name>
</gene>
<dbReference type="SMART" id="SM00298">
    <property type="entry name" value="CHROMO"/>
    <property type="match status" value="1"/>
</dbReference>
<accession>A0A4Q1BHK5</accession>
<reference evidence="3 4" key="1">
    <citation type="submission" date="2016-06" db="EMBL/GenBank/DDBJ databases">
        <title>Evolution of pathogenesis and genome organization in the Tremellales.</title>
        <authorList>
            <person name="Cuomo C."/>
            <person name="Litvintseva A."/>
            <person name="Heitman J."/>
            <person name="Chen Y."/>
            <person name="Sun S."/>
            <person name="Springer D."/>
            <person name="Dromer F."/>
            <person name="Young S."/>
            <person name="Zeng Q."/>
            <person name="Chapman S."/>
            <person name="Gujja S."/>
            <person name="Saif S."/>
            <person name="Birren B."/>
        </authorList>
    </citation>
    <scope>NUCLEOTIDE SEQUENCE [LARGE SCALE GENOMIC DNA]</scope>
    <source>
        <strain evidence="3 4">ATCC 28783</strain>
    </source>
</reference>
<dbReference type="AlphaFoldDB" id="A0A4Q1BHK5"/>
<dbReference type="EMBL" id="SDIL01000078">
    <property type="protein sequence ID" value="RXK37091.1"/>
    <property type="molecule type" value="Genomic_DNA"/>
</dbReference>
<feature type="compositionally biased region" description="Pro residues" evidence="1">
    <location>
        <begin position="10"/>
        <end position="20"/>
    </location>
</feature>
<dbReference type="GO" id="GO:0006338">
    <property type="term" value="P:chromatin remodeling"/>
    <property type="evidence" value="ECO:0007669"/>
    <property type="project" value="UniProtKB-ARBA"/>
</dbReference>
<feature type="compositionally biased region" description="Low complexity" evidence="1">
    <location>
        <begin position="21"/>
        <end position="30"/>
    </location>
</feature>
<dbReference type="Gene3D" id="2.40.50.40">
    <property type="match status" value="1"/>
</dbReference>
<dbReference type="PROSITE" id="PS50013">
    <property type="entry name" value="CHROMO_2"/>
    <property type="match status" value="1"/>
</dbReference>
<organism evidence="3 4">
    <name type="scientific">Tremella mesenterica</name>
    <name type="common">Jelly fungus</name>
    <dbReference type="NCBI Taxonomy" id="5217"/>
    <lineage>
        <taxon>Eukaryota</taxon>
        <taxon>Fungi</taxon>
        <taxon>Dikarya</taxon>
        <taxon>Basidiomycota</taxon>
        <taxon>Agaricomycotina</taxon>
        <taxon>Tremellomycetes</taxon>
        <taxon>Tremellales</taxon>
        <taxon>Tremellaceae</taxon>
        <taxon>Tremella</taxon>
    </lineage>
</organism>
<dbReference type="InterPro" id="IPR016197">
    <property type="entry name" value="Chromo-like_dom_sf"/>
</dbReference>
<proteinExistence type="predicted"/>
<dbReference type="SUPFAM" id="SSF54160">
    <property type="entry name" value="Chromo domain-like"/>
    <property type="match status" value="1"/>
</dbReference>
<comment type="caution">
    <text evidence="3">The sequence shown here is derived from an EMBL/GenBank/DDBJ whole genome shotgun (WGS) entry which is preliminary data.</text>
</comment>